<comment type="subcellular location">
    <subcellularLocation>
        <location evidence="1 10">Cell outer membrane</location>
        <topology evidence="1 10">Multi-pass membrane protein</topology>
    </subcellularLocation>
</comment>
<keyword evidence="8 14" id="KW-0675">Receptor</keyword>
<comment type="caution">
    <text evidence="14">The sequence shown here is derived from an EMBL/GenBank/DDBJ whole genome shotgun (WGS) entry which is preliminary data.</text>
</comment>
<dbReference type="EMBL" id="BAABWD010000001">
    <property type="protein sequence ID" value="GAA6131117.1"/>
    <property type="molecule type" value="Genomic_DNA"/>
</dbReference>
<evidence type="ECO:0000256" key="3">
    <source>
        <dbReference type="ARBA" id="ARBA00022448"/>
    </source>
</evidence>
<keyword evidence="5 10" id="KW-0812">Transmembrane</keyword>
<dbReference type="InterPro" id="IPR000531">
    <property type="entry name" value="Beta-barrel_TonB"/>
</dbReference>
<dbReference type="Pfam" id="PF07715">
    <property type="entry name" value="Plug"/>
    <property type="match status" value="1"/>
</dbReference>
<dbReference type="InterPro" id="IPR037066">
    <property type="entry name" value="Plug_dom_sf"/>
</dbReference>
<name>A0ABP9ZNV1_9GAMM</name>
<feature type="domain" description="TonB-dependent receptor plug" evidence="13">
    <location>
        <begin position="92"/>
        <end position="190"/>
    </location>
</feature>
<evidence type="ECO:0000256" key="9">
    <source>
        <dbReference type="ARBA" id="ARBA00023237"/>
    </source>
</evidence>
<evidence type="ECO:0000256" key="1">
    <source>
        <dbReference type="ARBA" id="ARBA00004571"/>
    </source>
</evidence>
<reference evidence="14 15" key="1">
    <citation type="submission" date="2024-04" db="EMBL/GenBank/DDBJ databases">
        <title>Draft genome sequence of Halopseudomonas sabulinigri NBRC 116187.</title>
        <authorList>
            <person name="Miyakawa T."/>
            <person name="Kusuya Y."/>
            <person name="Miura T."/>
        </authorList>
    </citation>
    <scope>NUCLEOTIDE SEQUENCE [LARGE SCALE GENOMIC DNA]</scope>
    <source>
        <strain evidence="14 15">4NH20-0042</strain>
    </source>
</reference>
<evidence type="ECO:0000256" key="6">
    <source>
        <dbReference type="ARBA" id="ARBA00023077"/>
    </source>
</evidence>
<dbReference type="InterPro" id="IPR012910">
    <property type="entry name" value="Plug_dom"/>
</dbReference>
<dbReference type="PROSITE" id="PS52016">
    <property type="entry name" value="TONB_DEPENDENT_REC_3"/>
    <property type="match status" value="1"/>
</dbReference>
<gene>
    <name evidence="14" type="ORF">NBRC116187_14770</name>
</gene>
<comment type="similarity">
    <text evidence="2 10 11">Belongs to the TonB-dependent receptor family.</text>
</comment>
<dbReference type="Proteomes" id="UP001486808">
    <property type="component" value="Unassembled WGS sequence"/>
</dbReference>
<keyword evidence="9 10" id="KW-0998">Cell outer membrane</keyword>
<evidence type="ECO:0000256" key="11">
    <source>
        <dbReference type="RuleBase" id="RU003357"/>
    </source>
</evidence>
<keyword evidence="4 10" id="KW-1134">Transmembrane beta strand</keyword>
<organism evidence="14 15">
    <name type="scientific">Halopseudomonas sabulinigri</name>
    <dbReference type="NCBI Taxonomy" id="472181"/>
    <lineage>
        <taxon>Bacteria</taxon>
        <taxon>Pseudomonadati</taxon>
        <taxon>Pseudomonadota</taxon>
        <taxon>Gammaproteobacteria</taxon>
        <taxon>Pseudomonadales</taxon>
        <taxon>Pseudomonadaceae</taxon>
        <taxon>Halopseudomonas</taxon>
    </lineage>
</organism>
<evidence type="ECO:0000313" key="14">
    <source>
        <dbReference type="EMBL" id="GAA6131117.1"/>
    </source>
</evidence>
<keyword evidence="3 10" id="KW-0813">Transport</keyword>
<keyword evidence="6 11" id="KW-0798">TonB box</keyword>
<dbReference type="PANTHER" id="PTHR32552:SF83">
    <property type="entry name" value="BLR3904 PROTEIN"/>
    <property type="match status" value="1"/>
</dbReference>
<evidence type="ECO:0000259" key="13">
    <source>
        <dbReference type="Pfam" id="PF07715"/>
    </source>
</evidence>
<evidence type="ECO:0000259" key="12">
    <source>
        <dbReference type="Pfam" id="PF00593"/>
    </source>
</evidence>
<dbReference type="InterPro" id="IPR010105">
    <property type="entry name" value="TonB_sidphr_rcpt"/>
</dbReference>
<evidence type="ECO:0000256" key="10">
    <source>
        <dbReference type="PROSITE-ProRule" id="PRU01360"/>
    </source>
</evidence>
<evidence type="ECO:0000256" key="8">
    <source>
        <dbReference type="ARBA" id="ARBA00023170"/>
    </source>
</evidence>
<proteinExistence type="inferred from homology"/>
<evidence type="ECO:0000313" key="15">
    <source>
        <dbReference type="Proteomes" id="UP001486808"/>
    </source>
</evidence>
<accession>A0ABP9ZNV1</accession>
<dbReference type="Pfam" id="PF00593">
    <property type="entry name" value="TonB_dep_Rec_b-barrel"/>
    <property type="match status" value="1"/>
</dbReference>
<evidence type="ECO:0000256" key="5">
    <source>
        <dbReference type="ARBA" id="ARBA00022692"/>
    </source>
</evidence>
<dbReference type="SUPFAM" id="SSF56935">
    <property type="entry name" value="Porins"/>
    <property type="match status" value="1"/>
</dbReference>
<dbReference type="NCBIfam" id="TIGR01783">
    <property type="entry name" value="TonB-siderophor"/>
    <property type="match status" value="1"/>
</dbReference>
<dbReference type="CDD" id="cd01347">
    <property type="entry name" value="ligand_gated_channel"/>
    <property type="match status" value="1"/>
</dbReference>
<sequence>MIQTKRTAAAGTVSADLTLRKHSGHRVMATSLALAISGAMVSHLHAAEEEVNLDTLVIEDTGIQAEANPYAEEAAPYKARVLSDSRHTREIADTPQTMTVITKSAIEDSGKTELKDILAAQPGITLGTGEGGNSFGDRYIIRGYEARSDIYTDGLRDPGLITRETFALEQIEIAKGPSSTFAGRGSTGGAVNSVTKKANIWDDFTTVEGGLGTDAFQRYTLDSNKVLSDELAIRFNGLYTEAEVPDRAPAEKRREGALLSGVYQPLDEFKVLADYYYARSDDRTDPGTFMNNGKPDDDAKYVGQSGLDFQETGADIFTLGFEWELGDGVKLENKSRVGSTDNSYIVTAYSSRSGGTRSFGGWQENDYIGNQTNLTIDKMWGDVRHTVIVGGEYANEQTDAGGYSATPSSVVVDPYNPDNNAWNGTKTRSDKQSALELETVSAYVMDTITLNEDWEVFGGARYDRFDYALNTEERTGRGGVIIPAATYEYDDGFWNGHLGVVYSPWEHGNVYVSWSTSSNINGGEADAVTNCGYGGLCVDDAGNYAQAEPEQSTNWELGTKWNLLDHRLLLTAAVFQTTKDDVIEGGNDSYQTGGSLNTGKNRVHGVELGLSGNITDKLSGQVGAALMDSETLESYNEENEGRPKANFAEKSANAQLRYQLTPAFAFGGTMTYSSEMFGGQPDEGASGNIKLDGYTVYDLFASYRFNEQFDLRANVQNIFDEDYYTAVYRGGSIVYKGDARNAQLTARYKF</sequence>
<dbReference type="Gene3D" id="2.40.170.20">
    <property type="entry name" value="TonB-dependent receptor, beta-barrel domain"/>
    <property type="match status" value="1"/>
</dbReference>
<dbReference type="InterPro" id="IPR039426">
    <property type="entry name" value="TonB-dep_rcpt-like"/>
</dbReference>
<feature type="domain" description="TonB-dependent receptor-like beta-barrel" evidence="12">
    <location>
        <begin position="272"/>
        <end position="718"/>
    </location>
</feature>
<protein>
    <submittedName>
        <fullName evidence="14">TonB-dependent receptor</fullName>
    </submittedName>
</protein>
<dbReference type="InterPro" id="IPR036942">
    <property type="entry name" value="Beta-barrel_TonB_sf"/>
</dbReference>
<dbReference type="RefSeq" id="WP_353387550.1">
    <property type="nucleotide sequence ID" value="NZ_BAABWD010000001.1"/>
</dbReference>
<dbReference type="PANTHER" id="PTHR32552">
    <property type="entry name" value="FERRICHROME IRON RECEPTOR-RELATED"/>
    <property type="match status" value="1"/>
</dbReference>
<evidence type="ECO:0000256" key="7">
    <source>
        <dbReference type="ARBA" id="ARBA00023136"/>
    </source>
</evidence>
<keyword evidence="15" id="KW-1185">Reference proteome</keyword>
<evidence type="ECO:0000256" key="2">
    <source>
        <dbReference type="ARBA" id="ARBA00009810"/>
    </source>
</evidence>
<keyword evidence="7 10" id="KW-0472">Membrane</keyword>
<dbReference type="Gene3D" id="2.170.130.10">
    <property type="entry name" value="TonB-dependent receptor, plug domain"/>
    <property type="match status" value="1"/>
</dbReference>
<evidence type="ECO:0000256" key="4">
    <source>
        <dbReference type="ARBA" id="ARBA00022452"/>
    </source>
</evidence>